<dbReference type="EMBL" id="QUBR01000001">
    <property type="protein sequence ID" value="REK73931.1"/>
    <property type="molecule type" value="Genomic_DNA"/>
</dbReference>
<name>A0A371PDB6_9ACTN</name>
<keyword evidence="2" id="KW-1185">Reference proteome</keyword>
<comment type="caution">
    <text evidence="1">The sequence shown here is derived from an EMBL/GenBank/DDBJ whole genome shotgun (WGS) entry which is preliminary data.</text>
</comment>
<dbReference type="Proteomes" id="UP000265581">
    <property type="component" value="Unassembled WGS sequence"/>
</dbReference>
<organism evidence="1 2">
    <name type="scientific">Aeromicrobium endophyticum</name>
    <dbReference type="NCBI Taxonomy" id="2292704"/>
    <lineage>
        <taxon>Bacteria</taxon>
        <taxon>Bacillati</taxon>
        <taxon>Actinomycetota</taxon>
        <taxon>Actinomycetes</taxon>
        <taxon>Propionibacteriales</taxon>
        <taxon>Nocardioidaceae</taxon>
        <taxon>Aeromicrobium</taxon>
    </lineage>
</organism>
<proteinExistence type="predicted"/>
<dbReference type="OrthoDB" id="4637897at2"/>
<reference evidence="1 2" key="1">
    <citation type="submission" date="2018-08" db="EMBL/GenBank/DDBJ databases">
        <title>Aeromicrobium sp. M2KJ-4, whole genome shotgun sequence.</title>
        <authorList>
            <person name="Tuo L."/>
        </authorList>
    </citation>
    <scope>NUCLEOTIDE SEQUENCE [LARGE SCALE GENOMIC DNA]</scope>
    <source>
        <strain evidence="1 2">M2KJ-4</strain>
    </source>
</reference>
<sequence>MCSEAAGPDLSEAVALFLKRYPGKNDDEFRSRVTDPALQEAVRSLLDETMTIQVDWDVRTTLPDIGDEVRDVVRQRHPDLSDAAVDNLASYFTYLVK</sequence>
<gene>
    <name evidence="1" type="ORF">DX116_00880</name>
</gene>
<evidence type="ECO:0000313" key="1">
    <source>
        <dbReference type="EMBL" id="REK73931.1"/>
    </source>
</evidence>
<accession>A0A371PDB6</accession>
<dbReference type="AlphaFoldDB" id="A0A371PDB6"/>
<protein>
    <submittedName>
        <fullName evidence="1">Uncharacterized protein</fullName>
    </submittedName>
</protein>
<evidence type="ECO:0000313" key="2">
    <source>
        <dbReference type="Proteomes" id="UP000265581"/>
    </source>
</evidence>